<gene>
    <name evidence="3" type="ORF">VOLCADRAFT_103495</name>
</gene>
<feature type="region of interest" description="Disordered" evidence="2">
    <location>
        <begin position="729"/>
        <end position="757"/>
    </location>
</feature>
<dbReference type="PANTHER" id="PTHR10648:SF1">
    <property type="entry name" value="SERINE_THREONINE-PROTEIN PHOSPHATASE 4 REGULATORY SUBUNIT 1"/>
    <property type="match status" value="1"/>
</dbReference>
<feature type="region of interest" description="Disordered" evidence="2">
    <location>
        <begin position="645"/>
        <end position="669"/>
    </location>
</feature>
<dbReference type="Proteomes" id="UP000001058">
    <property type="component" value="Unassembled WGS sequence"/>
</dbReference>
<dbReference type="KEGG" id="vcn:VOLCADRAFT_103495"/>
<dbReference type="STRING" id="3068.D8TM97"/>
<feature type="region of interest" description="Disordered" evidence="2">
    <location>
        <begin position="158"/>
        <end position="177"/>
    </location>
</feature>
<proteinExistence type="predicted"/>
<dbReference type="SUPFAM" id="SSF48371">
    <property type="entry name" value="ARM repeat"/>
    <property type="match status" value="1"/>
</dbReference>
<feature type="compositionally biased region" description="Basic and acidic residues" evidence="2">
    <location>
        <begin position="801"/>
        <end position="812"/>
    </location>
</feature>
<sequence length="842" mass="88303">MSHVHKMDTDDDGMERAPWEDGALTVDVTSVSAEVVLKNCLSDDLPLRLAYIKGLASAATRASKRELGKLLEVGPGRVSEREIVRQIGPSSTVIGCAVALASPRTPRRQALEPLLDDEALGVRLETLQQLQQLAKLAGQTVSREDVEEAVSDALEQQLRPSLDPGGPGGSTRQGGAGTGALPMVREALLASLDAVCGYLPGAKRSGLLLRLLRAVNNALDKQSASGGGGGIGGGGGGSKASGDAALMALSLAVVGVRHLDPGRGGLAMAAIAGRLCTHADLRVRELYGGYAAHPGALEQMFDTYEPLCSDKVWSVRQACARVVSELSRLCSCTDGDADEPQNNSNEKPKQQEQQQQRRQRADELQIRLLRRLFLDTLLATKSQWVVTAARQQAGAAVATLRRGTPTAELLAPLVESYCASASAVGQGAVEVRRRCAESFGDVVAKLVEADCCRWSELQPVMVRLLASNDGPTLCSLVASAERVVRLLAAAAAAAAPEVGREEEAEDKAQRQRLHDAARQVVSGLFLDVLRNQLYVVAGAASSALAGLLGVCPPELQMELLQLLPSLCKPPIAAEATARCGDWRPRLSLALQLHVAMRAVAQGGGGGSGGGDGASPEATALVAQCAVTLCGDPVWAVRQAAATQVVSTTSTTSTASTGGPTPEGIKEPHTLPVAAGAGVGAAAATTVPSASLLGSEMFEPARRVSGPFATLTEQQRVWLEAVLAKRCESDGALDGDSPEKGPRAARGTNQKPSLLPKSSELLSAPTAYTSISTFPYTSISTFLSELHGCRRQQPARLSVVGEELRRSKNDRERRTPRRHQLAFEEPHPSSSSVIAAAANPPRT</sequence>
<dbReference type="GeneID" id="9620519"/>
<dbReference type="GO" id="GO:0019888">
    <property type="term" value="F:protein phosphatase regulator activity"/>
    <property type="evidence" value="ECO:0007669"/>
    <property type="project" value="TreeGrafter"/>
</dbReference>
<dbReference type="PANTHER" id="PTHR10648">
    <property type="entry name" value="SERINE/THREONINE-PROTEIN PHOSPHATASE PP2A 65 KDA REGULATORY SUBUNIT"/>
    <property type="match status" value="1"/>
</dbReference>
<feature type="compositionally biased region" description="Low complexity" evidence="2">
    <location>
        <begin position="645"/>
        <end position="661"/>
    </location>
</feature>
<dbReference type="InterPro" id="IPR016024">
    <property type="entry name" value="ARM-type_fold"/>
</dbReference>
<protein>
    <submittedName>
        <fullName evidence="3">Uncharacterized protein</fullName>
    </submittedName>
</protein>
<dbReference type="InterPro" id="IPR051023">
    <property type="entry name" value="PP2A_Regulatory_Subunit_A"/>
</dbReference>
<dbReference type="Gene3D" id="1.25.10.10">
    <property type="entry name" value="Leucine-rich Repeat Variant"/>
    <property type="match status" value="1"/>
</dbReference>
<evidence type="ECO:0000313" key="3">
    <source>
        <dbReference type="EMBL" id="EFJ51466.1"/>
    </source>
</evidence>
<organism evidence="4">
    <name type="scientific">Volvox carteri f. nagariensis</name>
    <dbReference type="NCBI Taxonomy" id="3068"/>
    <lineage>
        <taxon>Eukaryota</taxon>
        <taxon>Viridiplantae</taxon>
        <taxon>Chlorophyta</taxon>
        <taxon>core chlorophytes</taxon>
        <taxon>Chlorophyceae</taxon>
        <taxon>CS clade</taxon>
        <taxon>Chlamydomonadales</taxon>
        <taxon>Volvocaceae</taxon>
        <taxon>Volvox</taxon>
    </lineage>
</organism>
<feature type="region of interest" description="Disordered" evidence="2">
    <location>
        <begin position="335"/>
        <end position="358"/>
    </location>
</feature>
<reference evidence="3 4" key="1">
    <citation type="journal article" date="2010" name="Science">
        <title>Genomic analysis of organismal complexity in the multicellular green alga Volvox carteri.</title>
        <authorList>
            <person name="Prochnik S.E."/>
            <person name="Umen J."/>
            <person name="Nedelcu A.M."/>
            <person name="Hallmann A."/>
            <person name="Miller S.M."/>
            <person name="Nishii I."/>
            <person name="Ferris P."/>
            <person name="Kuo A."/>
            <person name="Mitros T."/>
            <person name="Fritz-Laylin L.K."/>
            <person name="Hellsten U."/>
            <person name="Chapman J."/>
            <person name="Simakov O."/>
            <person name="Rensing S.A."/>
            <person name="Terry A."/>
            <person name="Pangilinan J."/>
            <person name="Kapitonov V."/>
            <person name="Jurka J."/>
            <person name="Salamov A."/>
            <person name="Shapiro H."/>
            <person name="Schmutz J."/>
            <person name="Grimwood J."/>
            <person name="Lindquist E."/>
            <person name="Lucas S."/>
            <person name="Grigoriev I.V."/>
            <person name="Schmitt R."/>
            <person name="Kirk D."/>
            <person name="Rokhsar D.S."/>
        </authorList>
    </citation>
    <scope>NUCLEOTIDE SEQUENCE [LARGE SCALE GENOMIC DNA]</scope>
    <source>
        <strain evidence="4">f. Nagariensis / Eve</strain>
    </source>
</reference>
<evidence type="ECO:0000256" key="1">
    <source>
        <dbReference type="ARBA" id="ARBA00022737"/>
    </source>
</evidence>
<keyword evidence="1" id="KW-0677">Repeat</keyword>
<dbReference type="RefSeq" id="XP_002947418.1">
    <property type="nucleotide sequence ID" value="XM_002947372.1"/>
</dbReference>
<dbReference type="EMBL" id="GL378327">
    <property type="protein sequence ID" value="EFJ51466.1"/>
    <property type="molecule type" value="Genomic_DNA"/>
</dbReference>
<evidence type="ECO:0000313" key="4">
    <source>
        <dbReference type="Proteomes" id="UP000001058"/>
    </source>
</evidence>
<name>D8TM97_VOLCA</name>
<accession>D8TM97</accession>
<keyword evidence="4" id="KW-1185">Reference proteome</keyword>
<dbReference type="InParanoid" id="D8TM97"/>
<dbReference type="OrthoDB" id="539904at2759"/>
<dbReference type="GO" id="GO:0005737">
    <property type="term" value="C:cytoplasm"/>
    <property type="evidence" value="ECO:0007669"/>
    <property type="project" value="TreeGrafter"/>
</dbReference>
<dbReference type="AlphaFoldDB" id="D8TM97"/>
<evidence type="ECO:0000256" key="2">
    <source>
        <dbReference type="SAM" id="MobiDB-lite"/>
    </source>
</evidence>
<dbReference type="InterPro" id="IPR011989">
    <property type="entry name" value="ARM-like"/>
</dbReference>
<feature type="compositionally biased region" description="Gly residues" evidence="2">
    <location>
        <begin position="165"/>
        <end position="177"/>
    </location>
</feature>
<feature type="region of interest" description="Disordered" evidence="2">
    <location>
        <begin position="800"/>
        <end position="842"/>
    </location>
</feature>